<gene>
    <name evidence="8" type="ORF">FMM08_02425</name>
</gene>
<dbReference type="PANTHER" id="PTHR38480:SF1">
    <property type="entry name" value="SLR0254 PROTEIN"/>
    <property type="match status" value="1"/>
</dbReference>
<name>A0A5C8ZM70_9ACTN</name>
<feature type="transmembrane region" description="Helical" evidence="6">
    <location>
        <begin position="20"/>
        <end position="48"/>
    </location>
</feature>
<evidence type="ECO:0000259" key="7">
    <source>
        <dbReference type="Pfam" id="PF06271"/>
    </source>
</evidence>
<evidence type="ECO:0000256" key="5">
    <source>
        <dbReference type="SAM" id="MobiDB-lite"/>
    </source>
</evidence>
<feature type="region of interest" description="Disordered" evidence="5">
    <location>
        <begin position="239"/>
        <end position="266"/>
    </location>
</feature>
<evidence type="ECO:0000313" key="9">
    <source>
        <dbReference type="Proteomes" id="UP000321234"/>
    </source>
</evidence>
<protein>
    <submittedName>
        <fullName evidence="8">RDD family protein</fullName>
    </submittedName>
</protein>
<evidence type="ECO:0000256" key="4">
    <source>
        <dbReference type="ARBA" id="ARBA00023136"/>
    </source>
</evidence>
<dbReference type="Proteomes" id="UP000321234">
    <property type="component" value="Unassembled WGS sequence"/>
</dbReference>
<accession>A0A5C8ZM70</accession>
<evidence type="ECO:0000256" key="1">
    <source>
        <dbReference type="ARBA" id="ARBA00004141"/>
    </source>
</evidence>
<keyword evidence="3 6" id="KW-1133">Transmembrane helix</keyword>
<dbReference type="EMBL" id="VKAC01000001">
    <property type="protein sequence ID" value="TXR58283.1"/>
    <property type="molecule type" value="Genomic_DNA"/>
</dbReference>
<evidence type="ECO:0000256" key="6">
    <source>
        <dbReference type="SAM" id="Phobius"/>
    </source>
</evidence>
<evidence type="ECO:0000313" key="8">
    <source>
        <dbReference type="EMBL" id="TXR58283.1"/>
    </source>
</evidence>
<feature type="transmembrane region" description="Helical" evidence="6">
    <location>
        <begin position="55"/>
        <end position="76"/>
    </location>
</feature>
<reference evidence="8 9" key="1">
    <citation type="submission" date="2019-07" db="EMBL/GenBank/DDBJ databases">
        <title>Quadrisphaera sp. strain DD2A genome sequencing and assembly.</title>
        <authorList>
            <person name="Kim I."/>
        </authorList>
    </citation>
    <scope>NUCLEOTIDE SEQUENCE [LARGE SCALE GENOMIC DNA]</scope>
    <source>
        <strain evidence="8 9">DD2A</strain>
    </source>
</reference>
<keyword evidence="2 6" id="KW-0812">Transmembrane</keyword>
<feature type="domain" description="RDD" evidence="7">
    <location>
        <begin position="17"/>
        <end position="145"/>
    </location>
</feature>
<dbReference type="Pfam" id="PF06271">
    <property type="entry name" value="RDD"/>
    <property type="match status" value="1"/>
</dbReference>
<comment type="subcellular location">
    <subcellularLocation>
        <location evidence="1">Membrane</location>
        <topology evidence="1">Multi-pass membrane protein</topology>
    </subcellularLocation>
</comment>
<dbReference type="OrthoDB" id="9787732at2"/>
<dbReference type="GO" id="GO:0016020">
    <property type="term" value="C:membrane"/>
    <property type="evidence" value="ECO:0007669"/>
    <property type="project" value="UniProtKB-SubCell"/>
</dbReference>
<sequence length="266" mass="27700">MPPALVTGEAVELEVRTAGLLSRVLALALDVVVQLGLLLAGFFVLAVATDGADEATLAATALALSVLALVVLPVAWETLSRGRSPGKAAAGLRVVRDDGGPVRARQALVRALAGVGELWVAGGSVAAIASLVSSRGKRVGDQLAGTVVVRDRVPRPRPQPLPQAPELADWARSADVGMLPGRLAVAARTALARADQLHPASRERVLGDLAAEVSALVAPPPPAGTRPERLLAAVLAERRDRDTARAQRERARRDALHDQARRLTGL</sequence>
<organism evidence="8 9">
    <name type="scientific">Quadrisphaera setariae</name>
    <dbReference type="NCBI Taxonomy" id="2593304"/>
    <lineage>
        <taxon>Bacteria</taxon>
        <taxon>Bacillati</taxon>
        <taxon>Actinomycetota</taxon>
        <taxon>Actinomycetes</taxon>
        <taxon>Kineosporiales</taxon>
        <taxon>Kineosporiaceae</taxon>
        <taxon>Quadrisphaera</taxon>
    </lineage>
</organism>
<dbReference type="PANTHER" id="PTHR38480">
    <property type="entry name" value="SLR0254 PROTEIN"/>
    <property type="match status" value="1"/>
</dbReference>
<dbReference type="AlphaFoldDB" id="A0A5C8ZM70"/>
<dbReference type="InterPro" id="IPR010432">
    <property type="entry name" value="RDD"/>
</dbReference>
<keyword evidence="9" id="KW-1185">Reference proteome</keyword>
<evidence type="ECO:0000256" key="2">
    <source>
        <dbReference type="ARBA" id="ARBA00022692"/>
    </source>
</evidence>
<comment type="caution">
    <text evidence="8">The sequence shown here is derived from an EMBL/GenBank/DDBJ whole genome shotgun (WGS) entry which is preliminary data.</text>
</comment>
<evidence type="ECO:0000256" key="3">
    <source>
        <dbReference type="ARBA" id="ARBA00022989"/>
    </source>
</evidence>
<keyword evidence="4 6" id="KW-0472">Membrane</keyword>
<proteinExistence type="predicted"/>